<dbReference type="InterPro" id="IPR000182">
    <property type="entry name" value="GNAT_dom"/>
</dbReference>
<dbReference type="InterPro" id="IPR050769">
    <property type="entry name" value="NAT_camello-type"/>
</dbReference>
<evidence type="ECO:0000313" key="3">
    <source>
        <dbReference type="EMBL" id="QKV55184.1"/>
    </source>
</evidence>
<dbReference type="KEGG" id="aant:HUK68_19775"/>
<keyword evidence="3" id="KW-0614">Plasmid</keyword>
<keyword evidence="4" id="KW-1185">Reference proteome</keyword>
<gene>
    <name evidence="3" type="ORF">HUK68_19775</name>
</gene>
<dbReference type="AlphaFoldDB" id="A0A6N1X724"/>
<dbReference type="Gene3D" id="3.40.630.30">
    <property type="match status" value="1"/>
</dbReference>
<dbReference type="Pfam" id="PF00583">
    <property type="entry name" value="Acetyltransf_1"/>
    <property type="match status" value="1"/>
</dbReference>
<accession>A0A6N1X724</accession>
<evidence type="ECO:0000259" key="2">
    <source>
        <dbReference type="PROSITE" id="PS51186"/>
    </source>
</evidence>
<dbReference type="SUPFAM" id="SSF55729">
    <property type="entry name" value="Acyl-CoA N-acyltransferases (Nat)"/>
    <property type="match status" value="1"/>
</dbReference>
<dbReference type="PANTHER" id="PTHR13947">
    <property type="entry name" value="GNAT FAMILY N-ACETYLTRANSFERASE"/>
    <property type="match status" value="1"/>
</dbReference>
<dbReference type="GO" id="GO:0008080">
    <property type="term" value="F:N-acetyltransferase activity"/>
    <property type="evidence" value="ECO:0007669"/>
    <property type="project" value="InterPro"/>
</dbReference>
<evidence type="ECO:0000256" key="1">
    <source>
        <dbReference type="ARBA" id="ARBA00022679"/>
    </source>
</evidence>
<evidence type="ECO:0000313" key="4">
    <source>
        <dbReference type="Proteomes" id="UP000509579"/>
    </source>
</evidence>
<dbReference type="PANTHER" id="PTHR13947:SF37">
    <property type="entry name" value="LD18367P"/>
    <property type="match status" value="1"/>
</dbReference>
<dbReference type="Proteomes" id="UP000509579">
    <property type="component" value="Plasmid unnamed1"/>
</dbReference>
<dbReference type="EMBL" id="CP054841">
    <property type="protein sequence ID" value="QKV55184.1"/>
    <property type="molecule type" value="Genomic_DNA"/>
</dbReference>
<sequence length="161" mass="18159">MPIDTVHACAPVLDFLQQARAEMFAGRLDTCAMAPDLRDFESTYTQGHGLMLAAHEPALGIVGTIAWRAYDHRFAQLDFAGRRVVEVVRLYVRPACRRRGIADALFAALKEQARAQGIEVLYLHTHPFLPGAEAFWQRHGFEVLCRDADPQWQTIHMQCAL</sequence>
<organism evidence="3 4">
    <name type="scientific">Comamonas antarctica</name>
    <dbReference type="NCBI Taxonomy" id="2743470"/>
    <lineage>
        <taxon>Bacteria</taxon>
        <taxon>Pseudomonadati</taxon>
        <taxon>Pseudomonadota</taxon>
        <taxon>Betaproteobacteria</taxon>
        <taxon>Burkholderiales</taxon>
        <taxon>Comamonadaceae</taxon>
        <taxon>Comamonas</taxon>
    </lineage>
</organism>
<feature type="domain" description="N-acetyltransferase" evidence="2">
    <location>
        <begin position="1"/>
        <end position="161"/>
    </location>
</feature>
<dbReference type="InterPro" id="IPR016181">
    <property type="entry name" value="Acyl_CoA_acyltransferase"/>
</dbReference>
<geneLocation type="plasmid" evidence="3 4">
    <name>unnamed1</name>
</geneLocation>
<name>A0A6N1X724_9BURK</name>
<keyword evidence="1 3" id="KW-0808">Transferase</keyword>
<dbReference type="CDD" id="cd04301">
    <property type="entry name" value="NAT_SF"/>
    <property type="match status" value="1"/>
</dbReference>
<dbReference type="RefSeq" id="WP_175505972.1">
    <property type="nucleotide sequence ID" value="NZ_CP054841.1"/>
</dbReference>
<proteinExistence type="predicted"/>
<dbReference type="PROSITE" id="PS51186">
    <property type="entry name" value="GNAT"/>
    <property type="match status" value="1"/>
</dbReference>
<protein>
    <submittedName>
        <fullName evidence="3">GNAT family N-acetyltransferase</fullName>
    </submittedName>
</protein>
<reference evidence="3 4" key="1">
    <citation type="submission" date="2020-06" db="EMBL/GenBank/DDBJ databases">
        <title>Acidovorax antarctica sp. nov., isolated from Corinth ice sheet soil, Antarctic Fields Peninsula.</title>
        <authorList>
            <person name="Xu Q."/>
            <person name="Peng F."/>
        </authorList>
    </citation>
    <scope>NUCLEOTIDE SEQUENCE [LARGE SCALE GENOMIC DNA]</scope>
    <source>
        <strain evidence="3 4">16-35-5</strain>
        <plasmid evidence="3 4">unnamed1</plasmid>
    </source>
</reference>